<keyword evidence="4" id="KW-1185">Reference proteome</keyword>
<reference evidence="3" key="1">
    <citation type="submission" date="2018-05" db="EMBL/GenBank/DDBJ databases">
        <title>Draft genome of Mucuna pruriens seed.</title>
        <authorList>
            <person name="Nnadi N.E."/>
            <person name="Vos R."/>
            <person name="Hasami M.H."/>
            <person name="Devisetty U.K."/>
            <person name="Aguiy J.C."/>
        </authorList>
    </citation>
    <scope>NUCLEOTIDE SEQUENCE [LARGE SCALE GENOMIC DNA]</scope>
    <source>
        <strain evidence="3">JCA_2017</strain>
    </source>
</reference>
<evidence type="ECO:0000313" key="3">
    <source>
        <dbReference type="EMBL" id="RDY14802.1"/>
    </source>
</evidence>
<evidence type="ECO:0000256" key="1">
    <source>
        <dbReference type="SAM" id="MobiDB-lite"/>
    </source>
</evidence>
<organism evidence="3 4">
    <name type="scientific">Mucuna pruriens</name>
    <name type="common">Velvet bean</name>
    <name type="synonym">Dolichos pruriens</name>
    <dbReference type="NCBI Taxonomy" id="157652"/>
    <lineage>
        <taxon>Eukaryota</taxon>
        <taxon>Viridiplantae</taxon>
        <taxon>Streptophyta</taxon>
        <taxon>Embryophyta</taxon>
        <taxon>Tracheophyta</taxon>
        <taxon>Spermatophyta</taxon>
        <taxon>Magnoliopsida</taxon>
        <taxon>eudicotyledons</taxon>
        <taxon>Gunneridae</taxon>
        <taxon>Pentapetalae</taxon>
        <taxon>rosids</taxon>
        <taxon>fabids</taxon>
        <taxon>Fabales</taxon>
        <taxon>Fabaceae</taxon>
        <taxon>Papilionoideae</taxon>
        <taxon>50 kb inversion clade</taxon>
        <taxon>NPAAA clade</taxon>
        <taxon>indigoferoid/millettioid clade</taxon>
        <taxon>Phaseoleae</taxon>
        <taxon>Mucuna</taxon>
    </lineage>
</organism>
<sequence length="131" mass="15322">MARTLLNDFNSPKYFWVEAINTTFYLQNKIYIRSILKRTPNELWKGRQPNISYFHPFGCECFILNTKDNLEKYDLKSNKGTFLGYSITSKAYRLNDSLAQSNLGDLKTPSKEHDLDNEPKVDEAKTSSRNW</sequence>
<feature type="compositionally biased region" description="Basic and acidic residues" evidence="1">
    <location>
        <begin position="108"/>
        <end position="131"/>
    </location>
</feature>
<dbReference type="InterPro" id="IPR039537">
    <property type="entry name" value="Retrotran_Ty1/copia-like"/>
</dbReference>
<dbReference type="InterPro" id="IPR057670">
    <property type="entry name" value="SH3_retrovirus"/>
</dbReference>
<comment type="caution">
    <text evidence="3">The sequence shown here is derived from an EMBL/GenBank/DDBJ whole genome shotgun (WGS) entry which is preliminary data.</text>
</comment>
<dbReference type="PANTHER" id="PTHR42648">
    <property type="entry name" value="TRANSPOSASE, PUTATIVE-RELATED"/>
    <property type="match status" value="1"/>
</dbReference>
<dbReference type="Pfam" id="PF25597">
    <property type="entry name" value="SH3_retrovirus"/>
    <property type="match status" value="1"/>
</dbReference>
<proteinExistence type="predicted"/>
<feature type="domain" description="Retroviral polymerase SH3-like" evidence="2">
    <location>
        <begin position="59"/>
        <end position="96"/>
    </location>
</feature>
<dbReference type="EMBL" id="QJKJ01000012">
    <property type="protein sequence ID" value="RDY14802.1"/>
    <property type="molecule type" value="Genomic_DNA"/>
</dbReference>
<dbReference type="OrthoDB" id="1751476at2759"/>
<accession>A0A371IIC0</accession>
<protein>
    <submittedName>
        <fullName evidence="3">Copia protein</fullName>
    </submittedName>
</protein>
<dbReference type="STRING" id="157652.A0A371IIC0"/>
<feature type="non-terminal residue" evidence="3">
    <location>
        <position position="1"/>
    </location>
</feature>
<evidence type="ECO:0000259" key="2">
    <source>
        <dbReference type="Pfam" id="PF25597"/>
    </source>
</evidence>
<dbReference type="AlphaFoldDB" id="A0A371IIC0"/>
<feature type="region of interest" description="Disordered" evidence="1">
    <location>
        <begin position="102"/>
        <end position="131"/>
    </location>
</feature>
<name>A0A371IIC0_MUCPR</name>
<gene>
    <name evidence="3" type="primary">GIP</name>
    <name evidence="3" type="ORF">CR513_00066</name>
</gene>
<dbReference type="PANTHER" id="PTHR42648:SF19">
    <property type="entry name" value="RNA-DIRECTED DNA POLYMERASE"/>
    <property type="match status" value="1"/>
</dbReference>
<dbReference type="Proteomes" id="UP000257109">
    <property type="component" value="Unassembled WGS sequence"/>
</dbReference>
<evidence type="ECO:0000313" key="4">
    <source>
        <dbReference type="Proteomes" id="UP000257109"/>
    </source>
</evidence>